<proteinExistence type="predicted"/>
<gene>
    <name evidence="2" type="ORF">COT24_02030</name>
</gene>
<feature type="signal peptide" evidence="1">
    <location>
        <begin position="1"/>
        <end position="19"/>
    </location>
</feature>
<evidence type="ECO:0000256" key="1">
    <source>
        <dbReference type="SAM" id="SignalP"/>
    </source>
</evidence>
<name>A0A2H0YW78_9BACT</name>
<dbReference type="AlphaFoldDB" id="A0A2H0YW78"/>
<feature type="chain" id="PRO_5013708780" evidence="1">
    <location>
        <begin position="20"/>
        <end position="627"/>
    </location>
</feature>
<keyword evidence="1" id="KW-0732">Signal</keyword>
<dbReference type="Proteomes" id="UP000231542">
    <property type="component" value="Unassembled WGS sequence"/>
</dbReference>
<accession>A0A2H0YW78</accession>
<dbReference type="Pfam" id="PF11308">
    <property type="entry name" value="Glyco_hydro_129"/>
    <property type="match status" value="2"/>
</dbReference>
<evidence type="ECO:0000313" key="3">
    <source>
        <dbReference type="Proteomes" id="UP000231542"/>
    </source>
</evidence>
<sequence>MKTTILMVVTLLIATTCVAKNTSAISFGYSDRDGLIYVKVQNETWIQKRIIGTEIVEKGWLNKNTLLLVFVDQNKNRIEAKWQFKKGELHCEVHCSENVSVSYPWPFIRAETNETDHLLIPVAEGMLYPAHDASLKPYDWLKGNAGYGISLPLFGTVNDAGSGYGFYTEDPDYFEIKVAWINQWTLTPTWVPAENEFGVRKCRYLFFQKESHAQAVVTIAKWYRQWLKEKGYLVPLTKKKAKSARPEELVARPHIWVWSDPLQVAGFLKELGIDRALLANVDPKYWTVNRDILNQIHEMGFLTGRYDNYEDRWPKELSEVTEWTEGYPEGLVLTKYGNTVPAWIMTAPNGKQYTGAKLCSSYGKDLIEKDLTPELKKLPMKTRFIDTMTATELRECFNPNHSHDRTGDRQDRMAILDYSRHQVLTGSEKMTWWGIPVCHYSMGILSLNPYPPADDIGANPSKILDEVKEDYLRFDVGYQYRIPLFELVAHDCVLPTWYWGDGNNKHPATWREKDLFTILYGGIPMWCFSSLEVMANYADSLKSSYNFVKPALEQIGMAEMVSFEVLNKSGTLQQTRWGNGAAVIVNFGAKTDSLAVNGVMISVPPKSYHLVSATPLPWWKQWLDVIF</sequence>
<evidence type="ECO:0000313" key="2">
    <source>
        <dbReference type="EMBL" id="PIS42754.1"/>
    </source>
</evidence>
<organism evidence="2 3">
    <name type="scientific">Candidatus Kerfeldbacteria bacterium CG08_land_8_20_14_0_20_40_16</name>
    <dbReference type="NCBI Taxonomy" id="2014244"/>
    <lineage>
        <taxon>Bacteria</taxon>
        <taxon>Candidatus Kerfeldiibacteriota</taxon>
    </lineage>
</organism>
<comment type="caution">
    <text evidence="2">The sequence shown here is derived from an EMBL/GenBank/DDBJ whole genome shotgun (WGS) entry which is preliminary data.</text>
</comment>
<dbReference type="InterPro" id="IPR021459">
    <property type="entry name" value="GH101-related"/>
</dbReference>
<reference evidence="2 3" key="1">
    <citation type="submission" date="2017-09" db="EMBL/GenBank/DDBJ databases">
        <title>Depth-based differentiation of microbial function through sediment-hosted aquifers and enrichment of novel symbionts in the deep terrestrial subsurface.</title>
        <authorList>
            <person name="Probst A.J."/>
            <person name="Ladd B."/>
            <person name="Jarett J.K."/>
            <person name="Geller-Mcgrath D.E."/>
            <person name="Sieber C.M."/>
            <person name="Emerson J.B."/>
            <person name="Anantharaman K."/>
            <person name="Thomas B.C."/>
            <person name="Malmstrom R."/>
            <person name="Stieglmeier M."/>
            <person name="Klingl A."/>
            <person name="Woyke T."/>
            <person name="Ryan C.M."/>
            <person name="Banfield J.F."/>
        </authorList>
    </citation>
    <scope>NUCLEOTIDE SEQUENCE [LARGE SCALE GENOMIC DNA]</scope>
    <source>
        <strain evidence="2">CG08_land_8_20_14_0_20_40_16</strain>
    </source>
</reference>
<protein>
    <submittedName>
        <fullName evidence="2">Uncharacterized protein</fullName>
    </submittedName>
</protein>
<dbReference type="EMBL" id="PEXU01000023">
    <property type="protein sequence ID" value="PIS42754.1"/>
    <property type="molecule type" value="Genomic_DNA"/>
</dbReference>